<gene>
    <name evidence="2" type="ORF">BKA55DRAFT_105522</name>
</gene>
<comment type="caution">
    <text evidence="2">The sequence shown here is derived from an EMBL/GenBank/DDBJ whole genome shotgun (WGS) entry which is preliminary data.</text>
</comment>
<feature type="region of interest" description="Disordered" evidence="1">
    <location>
        <begin position="71"/>
        <end position="91"/>
    </location>
</feature>
<dbReference type="OrthoDB" id="4842715at2759"/>
<name>A0A9P9K5G7_FUSRE</name>
<organism evidence="2 3">
    <name type="scientific">Fusarium redolens</name>
    <dbReference type="NCBI Taxonomy" id="48865"/>
    <lineage>
        <taxon>Eukaryota</taxon>
        <taxon>Fungi</taxon>
        <taxon>Dikarya</taxon>
        <taxon>Ascomycota</taxon>
        <taxon>Pezizomycotina</taxon>
        <taxon>Sordariomycetes</taxon>
        <taxon>Hypocreomycetidae</taxon>
        <taxon>Hypocreales</taxon>
        <taxon>Nectriaceae</taxon>
        <taxon>Fusarium</taxon>
        <taxon>Fusarium redolens species complex</taxon>
    </lineage>
</organism>
<dbReference type="Proteomes" id="UP000720189">
    <property type="component" value="Unassembled WGS sequence"/>
</dbReference>
<evidence type="ECO:0000313" key="3">
    <source>
        <dbReference type="Proteomes" id="UP000720189"/>
    </source>
</evidence>
<dbReference type="AlphaFoldDB" id="A0A9P9K5G7"/>
<dbReference type="EMBL" id="JAGMUX010000013">
    <property type="protein sequence ID" value="KAH7240854.1"/>
    <property type="molecule type" value="Genomic_DNA"/>
</dbReference>
<keyword evidence="3" id="KW-1185">Reference proteome</keyword>
<protein>
    <submittedName>
        <fullName evidence="2">Uncharacterized protein</fullName>
    </submittedName>
</protein>
<sequence>MEKELFVENIRALLHSQASQQLVKSLFSHNIRWRHNARDGWKPNKASGIKKSQKAAVNKLHTRFWMPRRQTFTTQPRRAMITEQESVQSPR</sequence>
<dbReference type="GeneID" id="70214650"/>
<dbReference type="RefSeq" id="XP_046046368.1">
    <property type="nucleotide sequence ID" value="XM_046184696.1"/>
</dbReference>
<reference evidence="2" key="1">
    <citation type="journal article" date="2021" name="Nat. Commun.">
        <title>Genetic determinants of endophytism in the Arabidopsis root mycobiome.</title>
        <authorList>
            <person name="Mesny F."/>
            <person name="Miyauchi S."/>
            <person name="Thiergart T."/>
            <person name="Pickel B."/>
            <person name="Atanasova L."/>
            <person name="Karlsson M."/>
            <person name="Huettel B."/>
            <person name="Barry K.W."/>
            <person name="Haridas S."/>
            <person name="Chen C."/>
            <person name="Bauer D."/>
            <person name="Andreopoulos W."/>
            <person name="Pangilinan J."/>
            <person name="LaButti K."/>
            <person name="Riley R."/>
            <person name="Lipzen A."/>
            <person name="Clum A."/>
            <person name="Drula E."/>
            <person name="Henrissat B."/>
            <person name="Kohler A."/>
            <person name="Grigoriev I.V."/>
            <person name="Martin F.M."/>
            <person name="Hacquard S."/>
        </authorList>
    </citation>
    <scope>NUCLEOTIDE SEQUENCE</scope>
    <source>
        <strain evidence="2">MPI-CAGE-AT-0023</strain>
    </source>
</reference>
<accession>A0A9P9K5G7</accession>
<proteinExistence type="predicted"/>
<evidence type="ECO:0000256" key="1">
    <source>
        <dbReference type="SAM" id="MobiDB-lite"/>
    </source>
</evidence>
<evidence type="ECO:0000313" key="2">
    <source>
        <dbReference type="EMBL" id="KAH7240854.1"/>
    </source>
</evidence>